<evidence type="ECO:0000313" key="5">
    <source>
        <dbReference type="Ensembl" id="ENSAOCP00000053889.1"/>
    </source>
</evidence>
<accession>A0AAQ5YLW0</accession>
<sequence length="222" mass="25381">MLGLDVCEFGGQVLEVLWLTMCYRGLMADKNDLPIEEEENERNLNYNPPAQKSLQEIQELDKDDESLVKYKQTLLGPEAAMADLSEPNVKVTRLTLLCDDAPEPITMDLTGDLSALKKKSFTLQDGVKYRLKILFKVNREIVSGLKYRHVTYRKGVRMSKVVCMVGSYGPRAEEQEFLCPADEAPKGLMSHGQYQIKSCFIDDDKNVHLSWEWNLNISKDWN</sequence>
<keyword evidence="4" id="KW-0963">Cytoplasm</keyword>
<dbReference type="Ensembl" id="ENSAOCT00000050562.1">
    <property type="protein sequence ID" value="ENSAOCP00000053889.1"/>
    <property type="gene ID" value="ENSAOCG00000029955.1"/>
</dbReference>
<keyword evidence="6" id="KW-1185">Reference proteome</keyword>
<evidence type="ECO:0008006" key="7">
    <source>
        <dbReference type="Google" id="ProtNLM"/>
    </source>
</evidence>
<comment type="subcellular location">
    <subcellularLocation>
        <location evidence="1">Cytoplasm</location>
    </subcellularLocation>
</comment>
<dbReference type="Pfam" id="PF02115">
    <property type="entry name" value="Rho_GDI"/>
    <property type="match status" value="1"/>
</dbReference>
<evidence type="ECO:0000256" key="4">
    <source>
        <dbReference type="ARBA" id="ARBA00022490"/>
    </source>
</evidence>
<dbReference type="FunFam" id="2.70.50.30:FF:000004">
    <property type="entry name" value="Rho GDP-dissociation inhibitor 1"/>
    <property type="match status" value="1"/>
</dbReference>
<dbReference type="InterPro" id="IPR024792">
    <property type="entry name" value="RhoGDI_dom_sf"/>
</dbReference>
<evidence type="ECO:0000313" key="6">
    <source>
        <dbReference type="Proteomes" id="UP001501940"/>
    </source>
</evidence>
<name>A0AAQ5YLW0_AMPOC</name>
<evidence type="ECO:0000256" key="3">
    <source>
        <dbReference type="ARBA" id="ARBA00022468"/>
    </source>
</evidence>
<organism evidence="5 6">
    <name type="scientific">Amphiprion ocellaris</name>
    <name type="common">Clown anemonefish</name>
    <dbReference type="NCBI Taxonomy" id="80972"/>
    <lineage>
        <taxon>Eukaryota</taxon>
        <taxon>Metazoa</taxon>
        <taxon>Chordata</taxon>
        <taxon>Craniata</taxon>
        <taxon>Vertebrata</taxon>
        <taxon>Euteleostomi</taxon>
        <taxon>Actinopterygii</taxon>
        <taxon>Neopterygii</taxon>
        <taxon>Teleostei</taxon>
        <taxon>Neoteleostei</taxon>
        <taxon>Acanthomorphata</taxon>
        <taxon>Ovalentaria</taxon>
        <taxon>Pomacentridae</taxon>
        <taxon>Amphiprion</taxon>
    </lineage>
</organism>
<protein>
    <recommendedName>
        <fullName evidence="7">Rho GDP dissociation inhibitor (GDI) gamma</fullName>
    </recommendedName>
</protein>
<keyword evidence="3" id="KW-0343">GTPase activation</keyword>
<reference evidence="5" key="3">
    <citation type="submission" date="2025-09" db="UniProtKB">
        <authorList>
            <consortium name="Ensembl"/>
        </authorList>
    </citation>
    <scope>IDENTIFICATION</scope>
</reference>
<dbReference type="InterPro" id="IPR000406">
    <property type="entry name" value="Rho_GDI"/>
</dbReference>
<comment type="similarity">
    <text evidence="2">Belongs to the Rho GDI family.</text>
</comment>
<dbReference type="GO" id="GO:0007266">
    <property type="term" value="P:Rho protein signal transduction"/>
    <property type="evidence" value="ECO:0007669"/>
    <property type="project" value="InterPro"/>
</dbReference>
<dbReference type="SUPFAM" id="SSF81296">
    <property type="entry name" value="E set domains"/>
    <property type="match status" value="1"/>
</dbReference>
<gene>
    <name evidence="5" type="primary">ARHGDIG</name>
</gene>
<dbReference type="AlphaFoldDB" id="A0AAQ5YLW0"/>
<reference evidence="5" key="2">
    <citation type="submission" date="2025-08" db="UniProtKB">
        <authorList>
            <consortium name="Ensembl"/>
        </authorList>
    </citation>
    <scope>IDENTIFICATION</scope>
</reference>
<dbReference type="GO" id="GO:0005096">
    <property type="term" value="F:GTPase activator activity"/>
    <property type="evidence" value="ECO:0007669"/>
    <property type="project" value="UniProtKB-KW"/>
</dbReference>
<dbReference type="PANTHER" id="PTHR10980:SF8">
    <property type="entry name" value="RHO GDP-DISSOCIATION INHIBITOR 3"/>
    <property type="match status" value="1"/>
</dbReference>
<dbReference type="GeneTree" id="ENSGT00390000006233"/>
<dbReference type="Gene3D" id="2.70.50.30">
    <property type="entry name" value="Coagulation Factor XIII, subunit A, domain 1"/>
    <property type="match status" value="1"/>
</dbReference>
<dbReference type="GO" id="GO:0007399">
    <property type="term" value="P:nervous system development"/>
    <property type="evidence" value="ECO:0007669"/>
    <property type="project" value="UniProtKB-ARBA"/>
</dbReference>
<dbReference type="PRINTS" id="PR00492">
    <property type="entry name" value="RHOGDI"/>
</dbReference>
<dbReference type="GO" id="GO:0005829">
    <property type="term" value="C:cytosol"/>
    <property type="evidence" value="ECO:0007669"/>
    <property type="project" value="TreeGrafter"/>
</dbReference>
<reference evidence="5 6" key="1">
    <citation type="submission" date="2022-01" db="EMBL/GenBank/DDBJ databases">
        <title>A chromosome-scale genome assembly of the false clownfish, Amphiprion ocellaris.</title>
        <authorList>
            <person name="Ryu T."/>
        </authorList>
    </citation>
    <scope>NUCLEOTIDE SEQUENCE [LARGE SCALE GENOMIC DNA]</scope>
</reference>
<evidence type="ECO:0000256" key="1">
    <source>
        <dbReference type="ARBA" id="ARBA00004496"/>
    </source>
</evidence>
<dbReference type="GO" id="GO:0005094">
    <property type="term" value="F:Rho GDP-dissociation inhibitor activity"/>
    <property type="evidence" value="ECO:0007669"/>
    <property type="project" value="InterPro"/>
</dbReference>
<dbReference type="PANTHER" id="PTHR10980">
    <property type="entry name" value="RHO GDP-DISSOCIATION INHIBITOR"/>
    <property type="match status" value="1"/>
</dbReference>
<dbReference type="Proteomes" id="UP001501940">
    <property type="component" value="Chromosome 19"/>
</dbReference>
<proteinExistence type="inferred from homology"/>
<dbReference type="GO" id="GO:0016020">
    <property type="term" value="C:membrane"/>
    <property type="evidence" value="ECO:0007669"/>
    <property type="project" value="TreeGrafter"/>
</dbReference>
<evidence type="ECO:0000256" key="2">
    <source>
        <dbReference type="ARBA" id="ARBA00009758"/>
    </source>
</evidence>
<dbReference type="InterPro" id="IPR014756">
    <property type="entry name" value="Ig_E-set"/>
</dbReference>